<keyword evidence="4" id="KW-0997">Cell inner membrane</keyword>
<feature type="domain" description="Type II secretion system protein GspF" evidence="9">
    <location>
        <begin position="70"/>
        <end position="194"/>
    </location>
</feature>
<sequence length="407" mass="44011">MLFNYTARDESGKTINNTMEAKDQKEVMEKLRQMKLIVTKVTEGKSGATASKKGPIRFGGGVKKDEVIIFSRQLATMIDSGLTIVNSLEILNRQVKNPAFKDILTKIREDVEASGQPLSTALAKHPKIFSPLFTNMVRAGEISGTLENALNQLATYMESSGNITKKIKSAAMYPLLIGTMAGGIGLALLLFIVPMFAGIYKDFGGDLPGPTKILIFMSDMLKKYFVIMIVVVIGGGFGLFRAIKTPRGKLIFDKIMLRLPIVGELVRKIAISKVTRTLGTLVKSGVPILEALVIVGKTSGNRVIEIAIDAAQKRVREGETITKPLVETGVFPPMVTEMISVGEETGELEKMLTKVADFYDQEVNTAVSGLTATLEPLMMGFLGVGVGGMVIALYLPIFKLSTVVGGE</sequence>
<evidence type="ECO:0000259" key="9">
    <source>
        <dbReference type="Pfam" id="PF00482"/>
    </source>
</evidence>
<feature type="transmembrane region" description="Helical" evidence="8">
    <location>
        <begin position="377"/>
        <end position="397"/>
    </location>
</feature>
<feature type="transmembrane region" description="Helical" evidence="8">
    <location>
        <begin position="175"/>
        <end position="200"/>
    </location>
</feature>
<evidence type="ECO:0000256" key="7">
    <source>
        <dbReference type="ARBA" id="ARBA00023136"/>
    </source>
</evidence>
<comment type="subcellular location">
    <subcellularLocation>
        <location evidence="1">Cell inner membrane</location>
        <topology evidence="1">Multi-pass membrane protein</topology>
    </subcellularLocation>
</comment>
<feature type="domain" description="Type II secretion system protein GspF" evidence="9">
    <location>
        <begin position="275"/>
        <end position="396"/>
    </location>
</feature>
<dbReference type="PANTHER" id="PTHR30012">
    <property type="entry name" value="GENERAL SECRETION PATHWAY PROTEIN"/>
    <property type="match status" value="1"/>
</dbReference>
<name>A0A2M7SFF3_9BACT</name>
<dbReference type="EMBL" id="PFMR01000014">
    <property type="protein sequence ID" value="PIZ18262.1"/>
    <property type="molecule type" value="Genomic_DNA"/>
</dbReference>
<comment type="caution">
    <text evidence="10">The sequence shown here is derived from an EMBL/GenBank/DDBJ whole genome shotgun (WGS) entry which is preliminary data.</text>
</comment>
<proteinExistence type="inferred from homology"/>
<dbReference type="PANTHER" id="PTHR30012:SF7">
    <property type="entry name" value="PROTEIN TRANSPORT PROTEIN HOFC HOMOLOG"/>
    <property type="match status" value="1"/>
</dbReference>
<evidence type="ECO:0000256" key="4">
    <source>
        <dbReference type="ARBA" id="ARBA00022519"/>
    </source>
</evidence>
<dbReference type="Proteomes" id="UP000229307">
    <property type="component" value="Unassembled WGS sequence"/>
</dbReference>
<evidence type="ECO:0000256" key="2">
    <source>
        <dbReference type="ARBA" id="ARBA00005745"/>
    </source>
</evidence>
<keyword evidence="5 8" id="KW-0812">Transmembrane</keyword>
<dbReference type="Pfam" id="PF00482">
    <property type="entry name" value="T2SSF"/>
    <property type="match status" value="2"/>
</dbReference>
<feature type="transmembrane region" description="Helical" evidence="8">
    <location>
        <begin position="224"/>
        <end position="243"/>
    </location>
</feature>
<evidence type="ECO:0000313" key="11">
    <source>
        <dbReference type="Proteomes" id="UP000229307"/>
    </source>
</evidence>
<gene>
    <name evidence="10" type="ORF">COY52_00415</name>
</gene>
<dbReference type="GO" id="GO:0015628">
    <property type="term" value="P:protein secretion by the type II secretion system"/>
    <property type="evidence" value="ECO:0007669"/>
    <property type="project" value="TreeGrafter"/>
</dbReference>
<keyword evidence="6 8" id="KW-1133">Transmembrane helix</keyword>
<evidence type="ECO:0000256" key="8">
    <source>
        <dbReference type="SAM" id="Phobius"/>
    </source>
</evidence>
<dbReference type="InterPro" id="IPR042094">
    <property type="entry name" value="T2SS_GspF_sf"/>
</dbReference>
<dbReference type="GO" id="GO:0005886">
    <property type="term" value="C:plasma membrane"/>
    <property type="evidence" value="ECO:0007669"/>
    <property type="project" value="UniProtKB-SubCell"/>
</dbReference>
<organism evidence="10 11">
    <name type="scientific">Candidatus Desantisbacteria bacterium CG_4_10_14_0_8_um_filter_48_22</name>
    <dbReference type="NCBI Taxonomy" id="1974543"/>
    <lineage>
        <taxon>Bacteria</taxon>
        <taxon>Candidatus Desantisiibacteriota</taxon>
    </lineage>
</organism>
<evidence type="ECO:0000313" key="10">
    <source>
        <dbReference type="EMBL" id="PIZ18262.1"/>
    </source>
</evidence>
<dbReference type="Gene3D" id="1.20.81.30">
    <property type="entry name" value="Type II secretion system (T2SS), domain F"/>
    <property type="match status" value="2"/>
</dbReference>
<keyword evidence="3" id="KW-1003">Cell membrane</keyword>
<dbReference type="FunFam" id="1.20.81.30:FF:000001">
    <property type="entry name" value="Type II secretion system protein F"/>
    <property type="match status" value="2"/>
</dbReference>
<dbReference type="InterPro" id="IPR003004">
    <property type="entry name" value="GspF/PilC"/>
</dbReference>
<protein>
    <submittedName>
        <fullName evidence="10">Pilus assembly protein PilC</fullName>
    </submittedName>
</protein>
<evidence type="ECO:0000256" key="6">
    <source>
        <dbReference type="ARBA" id="ARBA00022989"/>
    </source>
</evidence>
<dbReference type="InterPro" id="IPR018076">
    <property type="entry name" value="T2SS_GspF_dom"/>
</dbReference>
<accession>A0A2M7SFF3</accession>
<reference evidence="11" key="1">
    <citation type="submission" date="2017-09" db="EMBL/GenBank/DDBJ databases">
        <title>Depth-based differentiation of microbial function through sediment-hosted aquifers and enrichment of novel symbionts in the deep terrestrial subsurface.</title>
        <authorList>
            <person name="Probst A.J."/>
            <person name="Ladd B."/>
            <person name="Jarett J.K."/>
            <person name="Geller-Mcgrath D.E."/>
            <person name="Sieber C.M.K."/>
            <person name="Emerson J.B."/>
            <person name="Anantharaman K."/>
            <person name="Thomas B.C."/>
            <person name="Malmstrom R."/>
            <person name="Stieglmeier M."/>
            <person name="Klingl A."/>
            <person name="Woyke T."/>
            <person name="Ryan C.M."/>
            <person name="Banfield J.F."/>
        </authorList>
    </citation>
    <scope>NUCLEOTIDE SEQUENCE [LARGE SCALE GENOMIC DNA]</scope>
</reference>
<evidence type="ECO:0000256" key="3">
    <source>
        <dbReference type="ARBA" id="ARBA00022475"/>
    </source>
</evidence>
<evidence type="ECO:0000256" key="1">
    <source>
        <dbReference type="ARBA" id="ARBA00004429"/>
    </source>
</evidence>
<evidence type="ECO:0000256" key="5">
    <source>
        <dbReference type="ARBA" id="ARBA00022692"/>
    </source>
</evidence>
<dbReference type="AlphaFoldDB" id="A0A2M7SFF3"/>
<keyword evidence="7 8" id="KW-0472">Membrane</keyword>
<dbReference type="PRINTS" id="PR00812">
    <property type="entry name" value="BCTERIALGSPF"/>
</dbReference>
<comment type="similarity">
    <text evidence="2">Belongs to the GSP F family.</text>
</comment>